<keyword evidence="2" id="KW-1185">Reference proteome</keyword>
<protein>
    <submittedName>
        <fullName evidence="1">Uncharacterized protein</fullName>
    </submittedName>
</protein>
<dbReference type="Proteomes" id="UP000828048">
    <property type="component" value="Chromosome 2"/>
</dbReference>
<sequence length="525" mass="59181">MEHPTLSQQQIGISTTSQQQIGISIGFVGDWVIAMDDWVRRHLDCIFSFQHPQLCLIAMGDWVRRNRIVSGSDVFEAIEAGIMVAVWYEPDKFLMRRDHIAELLFKKKGDARGSICHVEKPQTIMSYCQNRNPCSTGSWVEFDDSKSLWESASLPRSSSTEEHTFCSNIKKLSKSCSGQEQANPEPILVSTCMPAETAKIEEDLPKTRRIIKIKSSMLHRKEKLFPNSKTVQSGPEIPLKQSKESRICDEACQISAQTKSPIRKGVLVQNAPEKSLKQSTGIRTSNGEKVQEEEKPKPIVVALVAASIATETSKAEEDKPKARKIVKTKSSTLCEKGKRLPNIELVQSEAEKSPQRSEESRICNKPYQTITPTKTPIRGLRDESASTKHIKPASVVAVSSETEDNLPSNAENQQTRRNTELLLQCAKGKRFDSGHVQNAQDQSLKQNMTRRINNREGVQEKPKLSNRDEEAIELKLKATKRKLHEGYEQAQKARKMSKVIEFIDLPQPVTACAKTQKAKEHMRRR</sequence>
<dbReference type="EMBL" id="CM037152">
    <property type="protein sequence ID" value="KAH7835679.1"/>
    <property type="molecule type" value="Genomic_DNA"/>
</dbReference>
<evidence type="ECO:0000313" key="1">
    <source>
        <dbReference type="EMBL" id="KAH7835679.1"/>
    </source>
</evidence>
<comment type="caution">
    <text evidence="1">The sequence shown here is derived from an EMBL/GenBank/DDBJ whole genome shotgun (WGS) entry which is preliminary data.</text>
</comment>
<proteinExistence type="predicted"/>
<evidence type="ECO:0000313" key="2">
    <source>
        <dbReference type="Proteomes" id="UP000828048"/>
    </source>
</evidence>
<name>A0ACB7X522_9ERIC</name>
<gene>
    <name evidence="1" type="ORF">Vadar_028709</name>
</gene>
<accession>A0ACB7X522</accession>
<organism evidence="1 2">
    <name type="scientific">Vaccinium darrowii</name>
    <dbReference type="NCBI Taxonomy" id="229202"/>
    <lineage>
        <taxon>Eukaryota</taxon>
        <taxon>Viridiplantae</taxon>
        <taxon>Streptophyta</taxon>
        <taxon>Embryophyta</taxon>
        <taxon>Tracheophyta</taxon>
        <taxon>Spermatophyta</taxon>
        <taxon>Magnoliopsida</taxon>
        <taxon>eudicotyledons</taxon>
        <taxon>Gunneridae</taxon>
        <taxon>Pentapetalae</taxon>
        <taxon>asterids</taxon>
        <taxon>Ericales</taxon>
        <taxon>Ericaceae</taxon>
        <taxon>Vaccinioideae</taxon>
        <taxon>Vaccinieae</taxon>
        <taxon>Vaccinium</taxon>
    </lineage>
</organism>
<reference evidence="1 2" key="1">
    <citation type="journal article" date="2021" name="Hortic Res">
        <title>High-quality reference genome and annotation aids understanding of berry development for evergreen blueberry (Vaccinium darrowii).</title>
        <authorList>
            <person name="Yu J."/>
            <person name="Hulse-Kemp A.M."/>
            <person name="Babiker E."/>
            <person name="Staton M."/>
        </authorList>
    </citation>
    <scope>NUCLEOTIDE SEQUENCE [LARGE SCALE GENOMIC DNA]</scope>
    <source>
        <strain evidence="2">cv. NJ 8807/NJ 8810</strain>
        <tissue evidence="1">Young leaf</tissue>
    </source>
</reference>